<dbReference type="SUPFAM" id="SSF54534">
    <property type="entry name" value="FKBP-like"/>
    <property type="match status" value="1"/>
</dbReference>
<evidence type="ECO:0000256" key="4">
    <source>
        <dbReference type="PROSITE-ProRule" id="PRU00277"/>
    </source>
</evidence>
<dbReference type="Proteomes" id="UP001164746">
    <property type="component" value="Chromosome 4"/>
</dbReference>
<comment type="similarity">
    <text evidence="1">Belongs to the FKBP6 family.</text>
</comment>
<dbReference type="InterPro" id="IPR046357">
    <property type="entry name" value="PPIase_dom_sf"/>
</dbReference>
<evidence type="ECO:0000313" key="9">
    <source>
        <dbReference type="Proteomes" id="UP001164746"/>
    </source>
</evidence>
<dbReference type="InterPro" id="IPR011990">
    <property type="entry name" value="TPR-like_helical_dom_sf"/>
</dbReference>
<protein>
    <recommendedName>
        <fullName evidence="4">peptidylprolyl isomerase</fullName>
        <ecNumber evidence="4">5.2.1.8</ecNumber>
    </recommendedName>
</protein>
<evidence type="ECO:0000256" key="2">
    <source>
        <dbReference type="ARBA" id="ARBA00022737"/>
    </source>
</evidence>
<keyword evidence="4" id="KW-0697">Rotamase</keyword>
<gene>
    <name evidence="8" type="ORF">MAR_010450</name>
</gene>
<keyword evidence="3 5" id="KW-0802">TPR repeat</keyword>
<dbReference type="Gene3D" id="3.10.50.40">
    <property type="match status" value="1"/>
</dbReference>
<evidence type="ECO:0000256" key="5">
    <source>
        <dbReference type="PROSITE-ProRule" id="PRU00339"/>
    </source>
</evidence>
<dbReference type="SMART" id="SM00028">
    <property type="entry name" value="TPR"/>
    <property type="match status" value="3"/>
</dbReference>
<keyword evidence="9" id="KW-1185">Reference proteome</keyword>
<evidence type="ECO:0000256" key="1">
    <source>
        <dbReference type="ARBA" id="ARBA00009648"/>
    </source>
</evidence>
<dbReference type="InterPro" id="IPR019734">
    <property type="entry name" value="TPR_rpt"/>
</dbReference>
<keyword evidence="2" id="KW-0677">Repeat</keyword>
<dbReference type="PANTHER" id="PTHR46674:SF1">
    <property type="entry name" value="INACTIVE PEPTIDYL-PROLYL CIS-TRANS ISOMERASE FKBP6"/>
    <property type="match status" value="1"/>
</dbReference>
<dbReference type="PROSITE" id="PS50059">
    <property type="entry name" value="FKBP_PPIASE"/>
    <property type="match status" value="1"/>
</dbReference>
<name>A0ABY7E1M0_MYAAR</name>
<evidence type="ECO:0000313" key="8">
    <source>
        <dbReference type="EMBL" id="WAR03892.1"/>
    </source>
</evidence>
<sequence length="431" mass="49421">MSVCLKEGLDLQDLRATAGKNESQGVIFEVAEEDAPLGDEEYEAGNFYKGEELCENMYHDSDEEDEDDESTPFEKIARKMEDVCPDKDGGILKQQLKHGVGTVVPTGSLVRFHYNAFLELRNRVAKLRLGQGEMIEGVDVALSTMRKSELSRFLIKPEYNLGERGAPPRIPPNSTMTWDDLNKLYHMITKEAKELFQEGRYRQAFPKYKKACTLLENRRLSGEEEEREVNILLLRVFQNLALCCIKLAHSGRAIVYCKKYEQLDRKPNAKVLYLRGKAHSMQCDFETARDYLKKANKIKPNSKDIIEELEKLERNMIQYKFDEKAMYRKMFSKPKGDTPEEVEKENARDEEKKTKSLACSDRFRQMVQEKLESFKANPELTDFPMPSYNMTVGEIECIMETADNLGLHAKLSGSGNSTQLRVMKKIPSGTS</sequence>
<comment type="catalytic activity">
    <reaction evidence="4">
        <text>[protein]-peptidylproline (omega=180) = [protein]-peptidylproline (omega=0)</text>
        <dbReference type="Rhea" id="RHEA:16237"/>
        <dbReference type="Rhea" id="RHEA-COMP:10747"/>
        <dbReference type="Rhea" id="RHEA-COMP:10748"/>
        <dbReference type="ChEBI" id="CHEBI:83833"/>
        <dbReference type="ChEBI" id="CHEBI:83834"/>
        <dbReference type="EC" id="5.2.1.8"/>
    </reaction>
</comment>
<evidence type="ECO:0000256" key="6">
    <source>
        <dbReference type="SAM" id="MobiDB-lite"/>
    </source>
</evidence>
<dbReference type="PROSITE" id="PS50005">
    <property type="entry name" value="TPR"/>
    <property type="match status" value="1"/>
</dbReference>
<feature type="repeat" description="TPR" evidence="5">
    <location>
        <begin position="269"/>
        <end position="302"/>
    </location>
</feature>
<accession>A0ABY7E1M0</accession>
<organism evidence="8 9">
    <name type="scientific">Mya arenaria</name>
    <name type="common">Soft-shell clam</name>
    <dbReference type="NCBI Taxonomy" id="6604"/>
    <lineage>
        <taxon>Eukaryota</taxon>
        <taxon>Metazoa</taxon>
        <taxon>Spiralia</taxon>
        <taxon>Lophotrochozoa</taxon>
        <taxon>Mollusca</taxon>
        <taxon>Bivalvia</taxon>
        <taxon>Autobranchia</taxon>
        <taxon>Heteroconchia</taxon>
        <taxon>Euheterodonta</taxon>
        <taxon>Imparidentia</taxon>
        <taxon>Neoheterodontei</taxon>
        <taxon>Myida</taxon>
        <taxon>Myoidea</taxon>
        <taxon>Myidae</taxon>
        <taxon>Mya</taxon>
    </lineage>
</organism>
<feature type="region of interest" description="Disordered" evidence="6">
    <location>
        <begin position="332"/>
        <end position="354"/>
    </location>
</feature>
<dbReference type="EC" id="5.2.1.8" evidence="4"/>
<dbReference type="PANTHER" id="PTHR46674">
    <property type="entry name" value="INACTIVE PEPTIDYL-PROLYL CIS-TRANS ISOMERASE FKBP6"/>
    <property type="match status" value="1"/>
</dbReference>
<proteinExistence type="inferred from homology"/>
<evidence type="ECO:0000256" key="3">
    <source>
        <dbReference type="ARBA" id="ARBA00022803"/>
    </source>
</evidence>
<feature type="domain" description="PPIase FKBP-type" evidence="7">
    <location>
        <begin position="107"/>
        <end position="179"/>
    </location>
</feature>
<dbReference type="InterPro" id="IPR001179">
    <property type="entry name" value="PPIase_FKBP_dom"/>
</dbReference>
<keyword evidence="4" id="KW-0413">Isomerase</keyword>
<dbReference type="Pfam" id="PF00254">
    <property type="entry name" value="FKBP_C"/>
    <property type="match status" value="1"/>
</dbReference>
<dbReference type="InterPro" id="IPR042282">
    <property type="entry name" value="FKBP6/shu"/>
</dbReference>
<reference evidence="8" key="1">
    <citation type="submission" date="2022-11" db="EMBL/GenBank/DDBJ databases">
        <title>Centuries of genome instability and evolution in soft-shell clam transmissible cancer (bioRxiv).</title>
        <authorList>
            <person name="Hart S.F.M."/>
            <person name="Yonemitsu M.A."/>
            <person name="Giersch R.M."/>
            <person name="Beal B.F."/>
            <person name="Arriagada G."/>
            <person name="Davis B.W."/>
            <person name="Ostrander E.A."/>
            <person name="Goff S.P."/>
            <person name="Metzger M.J."/>
        </authorList>
    </citation>
    <scope>NUCLEOTIDE SEQUENCE</scope>
    <source>
        <strain evidence="8">MELC-2E11</strain>
        <tissue evidence="8">Siphon/mantle</tissue>
    </source>
</reference>
<evidence type="ECO:0000259" key="7">
    <source>
        <dbReference type="PROSITE" id="PS50059"/>
    </source>
</evidence>
<dbReference type="EMBL" id="CP111015">
    <property type="protein sequence ID" value="WAR03892.1"/>
    <property type="molecule type" value="Genomic_DNA"/>
</dbReference>
<feature type="compositionally biased region" description="Basic and acidic residues" evidence="6">
    <location>
        <begin position="344"/>
        <end position="354"/>
    </location>
</feature>
<dbReference type="Gene3D" id="1.25.40.10">
    <property type="entry name" value="Tetratricopeptide repeat domain"/>
    <property type="match status" value="1"/>
</dbReference>
<dbReference type="SUPFAM" id="SSF48452">
    <property type="entry name" value="TPR-like"/>
    <property type="match status" value="1"/>
</dbReference>